<accession>A0A5B9E905</accession>
<feature type="signal peptide" evidence="2">
    <location>
        <begin position="1"/>
        <end position="19"/>
    </location>
</feature>
<dbReference type="EMBL" id="CP042806">
    <property type="protein sequence ID" value="QEE26981.1"/>
    <property type="molecule type" value="Genomic_DNA"/>
</dbReference>
<dbReference type="InterPro" id="IPR025902">
    <property type="entry name" value="LssY-like-C_dom"/>
</dbReference>
<name>A0A5B9E905_9BACT</name>
<keyword evidence="5" id="KW-1185">Reference proteome</keyword>
<dbReference type="Proteomes" id="UP000321820">
    <property type="component" value="Chromosome"/>
</dbReference>
<gene>
    <name evidence="4" type="ORF">FTW19_02545</name>
</gene>
<dbReference type="SUPFAM" id="SSF56925">
    <property type="entry name" value="OMPA-like"/>
    <property type="match status" value="1"/>
</dbReference>
<evidence type="ECO:0000313" key="5">
    <source>
        <dbReference type="Proteomes" id="UP000321820"/>
    </source>
</evidence>
<proteinExistence type="predicted"/>
<evidence type="ECO:0000256" key="1">
    <source>
        <dbReference type="SAM" id="MobiDB-lite"/>
    </source>
</evidence>
<dbReference type="KEGG" id="talb:FTW19_02545"/>
<feature type="region of interest" description="Disordered" evidence="1">
    <location>
        <begin position="693"/>
        <end position="722"/>
    </location>
</feature>
<dbReference type="AlphaFoldDB" id="A0A5B9E905"/>
<feature type="chain" id="PRO_5022853744" description="LssY-like C-terminal domain-containing protein" evidence="2">
    <location>
        <begin position="20"/>
        <end position="987"/>
    </location>
</feature>
<organism evidence="4 5">
    <name type="scientific">Terriglobus albidus</name>
    <dbReference type="NCBI Taxonomy" id="1592106"/>
    <lineage>
        <taxon>Bacteria</taxon>
        <taxon>Pseudomonadati</taxon>
        <taxon>Acidobacteriota</taxon>
        <taxon>Terriglobia</taxon>
        <taxon>Terriglobales</taxon>
        <taxon>Acidobacteriaceae</taxon>
        <taxon>Terriglobus</taxon>
    </lineage>
</organism>
<dbReference type="Pfam" id="PF14067">
    <property type="entry name" value="LssY_C"/>
    <property type="match status" value="1"/>
</dbReference>
<reference evidence="4 5" key="1">
    <citation type="submission" date="2019-08" db="EMBL/GenBank/DDBJ databases">
        <title>Complete genome sequence of Terriglobus albidus strain ORNL.</title>
        <authorList>
            <person name="Podar M."/>
        </authorList>
    </citation>
    <scope>NUCLEOTIDE SEQUENCE [LARGE SCALE GENOMIC DNA]</scope>
    <source>
        <strain evidence="4 5">ORNL</strain>
    </source>
</reference>
<dbReference type="InterPro" id="IPR011250">
    <property type="entry name" value="OMP/PagP_B-barrel"/>
</dbReference>
<evidence type="ECO:0000313" key="4">
    <source>
        <dbReference type="EMBL" id="QEE26981.1"/>
    </source>
</evidence>
<keyword evidence="2" id="KW-0732">Signal</keyword>
<dbReference type="PROSITE" id="PS51257">
    <property type="entry name" value="PROKAR_LIPOPROTEIN"/>
    <property type="match status" value="1"/>
</dbReference>
<dbReference type="OrthoDB" id="99006at2"/>
<sequence>MIRPIATLALSAFACTLAAQQPTASSVDVLIKPGHTFGRAVARIDGKPKPQLVTRRATHAWLAEQAHSVIVVAPPEKGHLQQQLRIFDLDSGERHTLGDLPLDGPEFLEVQNGDDPPVFLLKGSQNGQPVVYLADTTAIHTRLVGATRPTLTSDTLRYTPAGGSTAKEIPRRTALGEDLFHRIFLTGGETLQLLPDGRAVVVRNGKPESATWLTDGEALFVHSGSRTDTILRSSLRQQNGVPAETRLTLRLLQPLNSRTDKAGKPVEAALILPAVVDGRIYLPQNTHLTGHIVKVSGVHYGFGHESAAVTLHFEQAQVPNGPTLPVDVRVVQVENARETVDAAGTIKGQRATATLGHSAEGQITGLAQVDPIAYVALTADSIAVLGFAESEILYSAGTEMIGALNLPLVTATTYPRTTAREVTSLQAELPPFLQTLPFRTTTQVGDHPSDLTSIVFLGSPDALKRAFAASGWVTTDSLTAASTFSTLRSISGTQTYNEAPMSTLLLDYQEPITTLTKTTNTFNARHHLRVFSTGKTFDGKTVLTASTTQDTGIAFSRKKRTFIHVIDQYIDNERDKVVNDLIFTRCVDAFQMVPRPWVPRDAYNSTGDRLRTDGDVAVLRLNDCNAPVITTPTPASRPNKFERSVRNTMLTLRSQLYRSNLIYQGIDYSRKGFTLFSEHDAPANLGNWYRTEASDAGDEESSDNIGRPQSHPAKQVMERDTSLARNRWAPPKYEIALHGGYTRFRHEALEADIVLLVPGKDTDPLYIAGLADEVGDGWTAGFSVTVNTWKWVSNEFSYFRQQGKYRLGAFAITIPAGDTPISDSDFNQATATVGLTTRQFEYNSLVHFRPPSSRWRPYVAAGPVLQLIALADAPLKRPSSYYTLGLKNLGLFKAAYDFGNTPPLDGGGIFQPGLQYGAGIKYRVTPRFTMRMDWRETWSRNPRIIRDSYESFLPDTLPDSYEVLVLNGPPDSMFFQQRATMGFAFTF</sequence>
<feature type="domain" description="LssY-like C-terminal" evidence="3">
    <location>
        <begin position="440"/>
        <end position="615"/>
    </location>
</feature>
<dbReference type="Gene3D" id="2.40.160.20">
    <property type="match status" value="1"/>
</dbReference>
<evidence type="ECO:0000259" key="3">
    <source>
        <dbReference type="Pfam" id="PF14067"/>
    </source>
</evidence>
<protein>
    <recommendedName>
        <fullName evidence="3">LssY-like C-terminal domain-containing protein</fullName>
    </recommendedName>
</protein>
<evidence type="ECO:0000256" key="2">
    <source>
        <dbReference type="SAM" id="SignalP"/>
    </source>
</evidence>